<comment type="caution">
    <text evidence="1">The sequence shown here is derived from an EMBL/GenBank/DDBJ whole genome shotgun (WGS) entry which is preliminary data.</text>
</comment>
<proteinExistence type="predicted"/>
<gene>
    <name evidence="1" type="ORF">EV700_2584</name>
</gene>
<dbReference type="Proteomes" id="UP000292423">
    <property type="component" value="Unassembled WGS sequence"/>
</dbReference>
<protein>
    <submittedName>
        <fullName evidence="1">Uncharacterized protein</fullName>
    </submittedName>
</protein>
<evidence type="ECO:0000313" key="2">
    <source>
        <dbReference type="Proteomes" id="UP000292423"/>
    </source>
</evidence>
<reference evidence="1 2" key="1">
    <citation type="submission" date="2019-02" db="EMBL/GenBank/DDBJ databases">
        <title>Genomic Encyclopedia of Type Strains, Phase IV (KMG-IV): sequencing the most valuable type-strain genomes for metagenomic binning, comparative biology and taxonomic classification.</title>
        <authorList>
            <person name="Goeker M."/>
        </authorList>
    </citation>
    <scope>NUCLEOTIDE SEQUENCE [LARGE SCALE GENOMIC DNA]</scope>
    <source>
        <strain evidence="1 2">DSM 105135</strain>
    </source>
</reference>
<keyword evidence="2" id="KW-1185">Reference proteome</keyword>
<dbReference type="EMBL" id="SHKX01000013">
    <property type="protein sequence ID" value="RZU38649.1"/>
    <property type="molecule type" value="Genomic_DNA"/>
</dbReference>
<organism evidence="1 2">
    <name type="scientific">Fluviicoccus keumensis</name>
    <dbReference type="NCBI Taxonomy" id="1435465"/>
    <lineage>
        <taxon>Bacteria</taxon>
        <taxon>Pseudomonadati</taxon>
        <taxon>Pseudomonadota</taxon>
        <taxon>Gammaproteobacteria</taxon>
        <taxon>Moraxellales</taxon>
        <taxon>Moraxellaceae</taxon>
        <taxon>Fluviicoccus</taxon>
    </lineage>
</organism>
<name>A0A4Q7YPJ1_9GAMM</name>
<accession>A0A4Q7YPJ1</accession>
<evidence type="ECO:0000313" key="1">
    <source>
        <dbReference type="EMBL" id="RZU38649.1"/>
    </source>
</evidence>
<dbReference type="AlphaFoldDB" id="A0A4Q7YPJ1"/>
<sequence length="95" mass="10762">MFSEPGDSFLITLVNCSLFKYTEFGSLPTFDLQEIAQLSPEILYVTNEDPLVISCVNGTMELIYESILIALSPGINVSYEDLTDANTRYWNRIRT</sequence>